<sequence>MHLSPSRLMVDRCTPRDKFARTHTPLRNTLCPSSDDSVVSPPTSPWTGELNSRRRAHSTTADSPGWRLLPTPIRPTFRPRDYELPPCPEDDDQSDAQTVSINVLQRSLRNVEFDPSCLDCLDQQLLLSPAESFSEVCYSEAVHDQVPVPMLQPLQPRIRRRTRLYDRTATSEEDPYHDWDENMSVKCKKFSKKLPPPPPLPKRKLDTPEPQLNTQQSMLAVLESRLLLQNPHDSVQFFPVPSQRQSEETRKSSLDAPSVSSAGSNGSSSGTLKRLGHAFSARSRAKSNASK</sequence>
<dbReference type="EMBL" id="KN822075">
    <property type="protein sequence ID" value="KIM59342.1"/>
    <property type="molecule type" value="Genomic_DNA"/>
</dbReference>
<feature type="compositionally biased region" description="Low complexity" evidence="1">
    <location>
        <begin position="278"/>
        <end position="291"/>
    </location>
</feature>
<accession>A0A0C3A3S8</accession>
<reference evidence="3" key="2">
    <citation type="submission" date="2015-01" db="EMBL/GenBank/DDBJ databases">
        <title>Evolutionary Origins and Diversification of the Mycorrhizal Mutualists.</title>
        <authorList>
            <consortium name="DOE Joint Genome Institute"/>
            <consortium name="Mycorrhizal Genomics Consortium"/>
            <person name="Kohler A."/>
            <person name="Kuo A."/>
            <person name="Nagy L.G."/>
            <person name="Floudas D."/>
            <person name="Copeland A."/>
            <person name="Barry K.W."/>
            <person name="Cichocki N."/>
            <person name="Veneault-Fourrey C."/>
            <person name="LaButti K."/>
            <person name="Lindquist E.A."/>
            <person name="Lipzen A."/>
            <person name="Lundell T."/>
            <person name="Morin E."/>
            <person name="Murat C."/>
            <person name="Riley R."/>
            <person name="Ohm R."/>
            <person name="Sun H."/>
            <person name="Tunlid A."/>
            <person name="Henrissat B."/>
            <person name="Grigoriev I.V."/>
            <person name="Hibbett D.S."/>
            <person name="Martin F."/>
        </authorList>
    </citation>
    <scope>NUCLEOTIDE SEQUENCE [LARGE SCALE GENOMIC DNA]</scope>
    <source>
        <strain evidence="3">Foug A</strain>
    </source>
</reference>
<feature type="compositionally biased region" description="Low complexity" evidence="1">
    <location>
        <begin position="258"/>
        <end position="270"/>
    </location>
</feature>
<feature type="region of interest" description="Disordered" evidence="1">
    <location>
        <begin position="237"/>
        <end position="291"/>
    </location>
</feature>
<dbReference type="HOGENOM" id="CLU_083403_0_0_1"/>
<dbReference type="InParanoid" id="A0A0C3A3S8"/>
<name>A0A0C3A3S8_9AGAM</name>
<keyword evidence="3" id="KW-1185">Reference proteome</keyword>
<reference evidence="2 3" key="1">
    <citation type="submission" date="2014-04" db="EMBL/GenBank/DDBJ databases">
        <authorList>
            <consortium name="DOE Joint Genome Institute"/>
            <person name="Kuo A."/>
            <person name="Kohler A."/>
            <person name="Nagy L.G."/>
            <person name="Floudas D."/>
            <person name="Copeland A."/>
            <person name="Barry K.W."/>
            <person name="Cichocki N."/>
            <person name="Veneault-Fourrey C."/>
            <person name="LaButti K."/>
            <person name="Lindquist E.A."/>
            <person name="Lipzen A."/>
            <person name="Lundell T."/>
            <person name="Morin E."/>
            <person name="Murat C."/>
            <person name="Sun H."/>
            <person name="Tunlid A."/>
            <person name="Henrissat B."/>
            <person name="Grigoriev I.V."/>
            <person name="Hibbett D.S."/>
            <person name="Martin F."/>
            <person name="Nordberg H.P."/>
            <person name="Cantor M.N."/>
            <person name="Hua S.X."/>
        </authorList>
    </citation>
    <scope>NUCLEOTIDE SEQUENCE [LARGE SCALE GENOMIC DNA]</scope>
    <source>
        <strain evidence="2 3">Foug A</strain>
    </source>
</reference>
<protein>
    <submittedName>
        <fullName evidence="2">Uncharacterized protein</fullName>
    </submittedName>
</protein>
<dbReference type="OrthoDB" id="2793621at2759"/>
<dbReference type="Proteomes" id="UP000053989">
    <property type="component" value="Unassembled WGS sequence"/>
</dbReference>
<dbReference type="AlphaFoldDB" id="A0A0C3A3S8"/>
<gene>
    <name evidence="2" type="ORF">SCLCIDRAFT_1217905</name>
</gene>
<feature type="region of interest" description="Disordered" evidence="1">
    <location>
        <begin position="189"/>
        <end position="209"/>
    </location>
</feature>
<organism evidence="2 3">
    <name type="scientific">Scleroderma citrinum Foug A</name>
    <dbReference type="NCBI Taxonomy" id="1036808"/>
    <lineage>
        <taxon>Eukaryota</taxon>
        <taxon>Fungi</taxon>
        <taxon>Dikarya</taxon>
        <taxon>Basidiomycota</taxon>
        <taxon>Agaricomycotina</taxon>
        <taxon>Agaricomycetes</taxon>
        <taxon>Agaricomycetidae</taxon>
        <taxon>Boletales</taxon>
        <taxon>Sclerodermatineae</taxon>
        <taxon>Sclerodermataceae</taxon>
        <taxon>Scleroderma</taxon>
    </lineage>
</organism>
<evidence type="ECO:0000313" key="2">
    <source>
        <dbReference type="EMBL" id="KIM59342.1"/>
    </source>
</evidence>
<feature type="compositionally biased region" description="Low complexity" evidence="1">
    <location>
        <begin position="32"/>
        <end position="41"/>
    </location>
</feature>
<feature type="region of interest" description="Disordered" evidence="1">
    <location>
        <begin position="24"/>
        <end position="94"/>
    </location>
</feature>
<evidence type="ECO:0000313" key="3">
    <source>
        <dbReference type="Proteomes" id="UP000053989"/>
    </source>
</evidence>
<proteinExistence type="predicted"/>
<evidence type="ECO:0000256" key="1">
    <source>
        <dbReference type="SAM" id="MobiDB-lite"/>
    </source>
</evidence>